<keyword evidence="5" id="KW-0067">ATP-binding</keyword>
<dbReference type="PANTHER" id="PTHR36766">
    <property type="entry name" value="PLANT BROAD-SPECTRUM MILDEW RESISTANCE PROTEIN RPW8"/>
    <property type="match status" value="1"/>
</dbReference>
<evidence type="ECO:0000256" key="5">
    <source>
        <dbReference type="ARBA" id="ARBA00022840"/>
    </source>
</evidence>
<keyword evidence="6" id="KW-0175">Coiled coil</keyword>
<evidence type="ECO:0000256" key="4">
    <source>
        <dbReference type="ARBA" id="ARBA00022821"/>
    </source>
</evidence>
<dbReference type="Gene3D" id="3.80.10.10">
    <property type="entry name" value="Ribonuclease Inhibitor"/>
    <property type="match status" value="3"/>
</dbReference>
<dbReference type="PRINTS" id="PR00364">
    <property type="entry name" value="DISEASERSIST"/>
</dbReference>
<dbReference type="InterPro" id="IPR001611">
    <property type="entry name" value="Leu-rich_rpt"/>
</dbReference>
<keyword evidence="3" id="KW-0547">Nucleotide-binding</keyword>
<dbReference type="InterPro" id="IPR002182">
    <property type="entry name" value="NB-ARC"/>
</dbReference>
<dbReference type="InterPro" id="IPR036388">
    <property type="entry name" value="WH-like_DNA-bd_sf"/>
</dbReference>
<proteinExistence type="predicted"/>
<feature type="coiled-coil region" evidence="6">
    <location>
        <begin position="41"/>
        <end position="88"/>
    </location>
</feature>
<dbReference type="Gene3D" id="1.20.5.4130">
    <property type="match status" value="1"/>
</dbReference>
<dbReference type="Pfam" id="PF25019">
    <property type="entry name" value="LRR_R13L1-DRL21"/>
    <property type="match status" value="1"/>
</dbReference>
<dbReference type="GO" id="GO:0043531">
    <property type="term" value="F:ADP binding"/>
    <property type="evidence" value="ECO:0007669"/>
    <property type="project" value="InterPro"/>
</dbReference>
<dbReference type="InterPro" id="IPR042197">
    <property type="entry name" value="Apaf_helical"/>
</dbReference>
<dbReference type="Proteomes" id="UP000242715">
    <property type="component" value="Unassembled WGS sequence"/>
</dbReference>
<accession>A0A2Z6NQY3</accession>
<name>A0A2Z6NQY3_TRISU</name>
<dbReference type="Gene3D" id="3.40.50.300">
    <property type="entry name" value="P-loop containing nucleotide triphosphate hydrolases"/>
    <property type="match status" value="2"/>
</dbReference>
<feature type="domain" description="Disease resistance protein winged helix" evidence="10">
    <location>
        <begin position="432"/>
        <end position="502"/>
    </location>
</feature>
<keyword evidence="2" id="KW-0677">Repeat</keyword>
<dbReference type="GO" id="GO:0005524">
    <property type="term" value="F:ATP binding"/>
    <property type="evidence" value="ECO:0007669"/>
    <property type="project" value="UniProtKB-KW"/>
</dbReference>
<dbReference type="InterPro" id="IPR058922">
    <property type="entry name" value="WHD_DRP"/>
</dbReference>
<evidence type="ECO:0000259" key="10">
    <source>
        <dbReference type="Pfam" id="PF23559"/>
    </source>
</evidence>
<evidence type="ECO:0000256" key="1">
    <source>
        <dbReference type="ARBA" id="ARBA00022614"/>
    </source>
</evidence>
<dbReference type="EMBL" id="DF973736">
    <property type="protein sequence ID" value="GAU38922.1"/>
    <property type="molecule type" value="Genomic_DNA"/>
</dbReference>
<feature type="domain" description="R13L1/DRL21-like LRR repeat region" evidence="11">
    <location>
        <begin position="688"/>
        <end position="812"/>
    </location>
</feature>
<dbReference type="Pfam" id="PF05725">
    <property type="entry name" value="FNIP"/>
    <property type="match status" value="1"/>
</dbReference>
<dbReference type="InterPro" id="IPR008615">
    <property type="entry name" value="FNIP"/>
</dbReference>
<dbReference type="Pfam" id="PF23559">
    <property type="entry name" value="WHD_DRP"/>
    <property type="match status" value="1"/>
</dbReference>
<protein>
    <recommendedName>
        <fullName evidence="14">Structural maintenance of chromosomes protein 5</fullName>
    </recommendedName>
</protein>
<feature type="domain" description="NB-ARC" evidence="7">
    <location>
        <begin position="175"/>
        <end position="345"/>
    </location>
</feature>
<dbReference type="Pfam" id="PF18052">
    <property type="entry name" value="Rx_N"/>
    <property type="match status" value="1"/>
</dbReference>
<dbReference type="FunFam" id="1.10.10.10:FF:000322">
    <property type="entry name" value="Probable disease resistance protein At1g63360"/>
    <property type="match status" value="1"/>
</dbReference>
<keyword evidence="13" id="KW-1185">Reference proteome</keyword>
<evidence type="ECO:0000259" key="9">
    <source>
        <dbReference type="Pfam" id="PF18052"/>
    </source>
</evidence>
<dbReference type="InterPro" id="IPR041118">
    <property type="entry name" value="Rx_N"/>
</dbReference>
<dbReference type="InterPro" id="IPR003591">
    <property type="entry name" value="Leu-rich_rpt_typical-subtyp"/>
</dbReference>
<dbReference type="InterPro" id="IPR038729">
    <property type="entry name" value="Rad50/SbcC_AAA"/>
</dbReference>
<feature type="domain" description="Rad50/SbcC-type AAA" evidence="8">
    <location>
        <begin position="1279"/>
        <end position="1381"/>
    </location>
</feature>
<dbReference type="PROSITE" id="PS51450">
    <property type="entry name" value="LRR"/>
    <property type="match status" value="1"/>
</dbReference>
<dbReference type="FunFam" id="3.40.50.300:FF:001091">
    <property type="entry name" value="Probable disease resistance protein At1g61300"/>
    <property type="match status" value="1"/>
</dbReference>
<evidence type="ECO:0000256" key="3">
    <source>
        <dbReference type="ARBA" id="ARBA00022741"/>
    </source>
</evidence>
<dbReference type="Pfam" id="PF13476">
    <property type="entry name" value="AAA_23"/>
    <property type="match status" value="1"/>
</dbReference>
<evidence type="ECO:0000313" key="12">
    <source>
        <dbReference type="EMBL" id="GAU38922.1"/>
    </source>
</evidence>
<dbReference type="SUPFAM" id="SSF52058">
    <property type="entry name" value="L domain-like"/>
    <property type="match status" value="2"/>
</dbReference>
<evidence type="ECO:0000259" key="11">
    <source>
        <dbReference type="Pfam" id="PF25019"/>
    </source>
</evidence>
<dbReference type="Gene3D" id="1.10.8.430">
    <property type="entry name" value="Helical domain of apoptotic protease-activating factors"/>
    <property type="match status" value="1"/>
</dbReference>
<evidence type="ECO:0000259" key="8">
    <source>
        <dbReference type="Pfam" id="PF13476"/>
    </source>
</evidence>
<dbReference type="InterPro" id="IPR027417">
    <property type="entry name" value="P-loop_NTPase"/>
</dbReference>
<evidence type="ECO:0000313" key="13">
    <source>
        <dbReference type="Proteomes" id="UP000242715"/>
    </source>
</evidence>
<dbReference type="SUPFAM" id="SSF52540">
    <property type="entry name" value="P-loop containing nucleoside triphosphate hydrolases"/>
    <property type="match status" value="2"/>
</dbReference>
<reference evidence="13" key="1">
    <citation type="journal article" date="2017" name="Front. Plant Sci.">
        <title>Climate Clever Clovers: New Paradigm to Reduce the Environmental Footprint of Ruminants by Breeding Low Methanogenic Forages Utilizing Haplotype Variation.</title>
        <authorList>
            <person name="Kaur P."/>
            <person name="Appels R."/>
            <person name="Bayer P.E."/>
            <person name="Keeble-Gagnere G."/>
            <person name="Wang J."/>
            <person name="Hirakawa H."/>
            <person name="Shirasawa K."/>
            <person name="Vercoe P."/>
            <person name="Stefanova K."/>
            <person name="Durmic Z."/>
            <person name="Nichols P."/>
            <person name="Revell C."/>
            <person name="Isobe S.N."/>
            <person name="Edwards D."/>
            <person name="Erskine W."/>
        </authorList>
    </citation>
    <scope>NUCLEOTIDE SEQUENCE [LARGE SCALE GENOMIC DNA]</scope>
    <source>
        <strain evidence="13">cv. Daliak</strain>
    </source>
</reference>
<dbReference type="GO" id="GO:0051707">
    <property type="term" value="P:response to other organism"/>
    <property type="evidence" value="ECO:0007669"/>
    <property type="project" value="UniProtKB-ARBA"/>
</dbReference>
<evidence type="ECO:0000259" key="7">
    <source>
        <dbReference type="Pfam" id="PF00931"/>
    </source>
</evidence>
<evidence type="ECO:0000256" key="6">
    <source>
        <dbReference type="SAM" id="Coils"/>
    </source>
</evidence>
<dbReference type="PANTHER" id="PTHR36766:SF51">
    <property type="entry name" value="DISEASE RESISTANCE RPP13-LIKE PROTEIN 1"/>
    <property type="match status" value="1"/>
</dbReference>
<dbReference type="GO" id="GO:0006952">
    <property type="term" value="P:defense response"/>
    <property type="evidence" value="ECO:0007669"/>
    <property type="project" value="UniProtKB-KW"/>
</dbReference>
<organism evidence="12 13">
    <name type="scientific">Trifolium subterraneum</name>
    <name type="common">Subterranean clover</name>
    <dbReference type="NCBI Taxonomy" id="3900"/>
    <lineage>
        <taxon>Eukaryota</taxon>
        <taxon>Viridiplantae</taxon>
        <taxon>Streptophyta</taxon>
        <taxon>Embryophyta</taxon>
        <taxon>Tracheophyta</taxon>
        <taxon>Spermatophyta</taxon>
        <taxon>Magnoliopsida</taxon>
        <taxon>eudicotyledons</taxon>
        <taxon>Gunneridae</taxon>
        <taxon>Pentapetalae</taxon>
        <taxon>rosids</taxon>
        <taxon>fabids</taxon>
        <taxon>Fabales</taxon>
        <taxon>Fabaceae</taxon>
        <taxon>Papilionoideae</taxon>
        <taxon>50 kb inversion clade</taxon>
        <taxon>NPAAA clade</taxon>
        <taxon>Hologalegina</taxon>
        <taxon>IRL clade</taxon>
        <taxon>Trifolieae</taxon>
        <taxon>Trifolium</taxon>
    </lineage>
</organism>
<dbReference type="GO" id="GO:0016887">
    <property type="term" value="F:ATP hydrolysis activity"/>
    <property type="evidence" value="ECO:0007669"/>
    <property type="project" value="InterPro"/>
</dbReference>
<dbReference type="GO" id="GO:0006302">
    <property type="term" value="P:double-strand break repair"/>
    <property type="evidence" value="ECO:0007669"/>
    <property type="project" value="InterPro"/>
</dbReference>
<keyword evidence="1" id="KW-0433">Leucine-rich repeat</keyword>
<dbReference type="SMART" id="SM00369">
    <property type="entry name" value="LRR_TYP"/>
    <property type="match status" value="3"/>
</dbReference>
<dbReference type="InterPro" id="IPR056789">
    <property type="entry name" value="LRR_R13L1-DRL21"/>
</dbReference>
<sequence length="1390" mass="156621">MAATMIGGAFLSATVQTLADKLASKKFLDYIKNTKLNVSLLRQLKTTLLTLQVVLDDAEEKQINNPAVKQWLDDLKDAILDAEDLLNQISYDSLRCKVENAQVGNKTNQVWNFFSSHFKNFYVEINSQMKIICESLQLFAQNKDILGLQTKSARVSRRTPSSSVVNESVMVGRKDEKETIMNMLLSQRDTTSNNIGVVVILGMGGLGKTTLAQLLYNDKEVQQYFDMKAWVCVSEDFDTMRVTKSLLESITSKTWESNNLDILRVELKKNSREKRFLFVLDDLWNDNYNDWDELVSPFIHGKPGSRVIVTTRQQNVAEVAHTFPVQKLEPLSNEECWSLLSKHALGSDEFHDSKNTSLEEIGRNIARKCGGLPIAAKTLGGLLRSKVDANEWNSILNSNVWNLPNNNILPALHLSYQYLPSHLKRCFAYCSIFPKDYPLDRKKLVLLWMAEGFLDCYQGGKAAEEFGDDCFVELLSRSLIQQSNDDVHGKIFNMHDLVNDLATVVSGKSCRRFECGDISENVRHISYNHERNDIFKKFENIYDFKLLRSFLSSTSGYPFRFISMKVVNDLIPTLKRLRVLSLLGYRNITKLPDTIGNLLQLRYLDLSGTQIKSLPDTTCNLHNLQTMILSSCTDLVKFPVHMGNLINLRHLDITNTNIKELPVEIARLENLQTLTVFVVGKQHVGLSIKELRKFTNLQGKLTIKDLHNVIDAREAEDANLKSKEKIEKLELLWGKQSEDSQKVKAVFAMLQPAINLKSLNIGMYGGTSFPSWLGNSSFSNLVSLRINNCEHCMTLPPLGQLPSLKDLEIHGMEILETIGPEFYCAQGGECSNTSFQPFLSLERIKFDSMPSWKEWLPFEGINFAFPQLRTMELLNCPELRGHLPSHLPCIEEIVIEDCAQLLETPSTLHWLSSIKKIKINGLAERTQLSLLESDSPCTMQDVVIEECVTLLSLPKLILRSTCLQHLKLDSLSSLTAFPSSGLPASLQSLSIGNCENVSFLPPETWRNYTSLVRLELRCSCDALTSFPLDGFPALQTLTIDSCKSLDSIYILESPSHQPSNLQSLNITCLCSFKVKLKMDTLTALKDLSLRCVGELSFCEGVCLPPKLQSIDLHSRGRTMPPVKEWGLQGLTALSRLNIGSNDDIVNTLMKESLLPISLVHLTIQNYKMKAFDVSGLRHLSSLKYLIFSNCKELESLPENCLLPSSLKSLQFWHCSRLESLPGNCLPSSLKSLQFWDCEKLESLPEDNLPDSLEILEIWSCPLLEERGEDDYMPGSILEIELCNFMTFDYLKCKPGPRLNLVIGPNGSGKSSLVCAIALGLCGEPKLLGRGTRIGLYVKREEEEGHVKITLRGDNKENHITIMRNIVAKKDVADTIQRFNIQVNNLTQVSL</sequence>
<dbReference type="InterPro" id="IPR032675">
    <property type="entry name" value="LRR_dom_sf"/>
</dbReference>
<gene>
    <name evidence="12" type="ORF">TSUD_119880</name>
</gene>
<dbReference type="Gene3D" id="1.10.10.10">
    <property type="entry name" value="Winged helix-like DNA-binding domain superfamily/Winged helix DNA-binding domain"/>
    <property type="match status" value="1"/>
</dbReference>
<evidence type="ECO:0008006" key="14">
    <source>
        <dbReference type="Google" id="ProtNLM"/>
    </source>
</evidence>
<keyword evidence="4" id="KW-0611">Plant defense</keyword>
<evidence type="ECO:0000256" key="2">
    <source>
        <dbReference type="ARBA" id="ARBA00022737"/>
    </source>
</evidence>
<dbReference type="OrthoDB" id="2973320at2759"/>
<feature type="domain" description="Disease resistance N-terminal" evidence="9">
    <location>
        <begin position="10"/>
        <end position="102"/>
    </location>
</feature>
<dbReference type="Pfam" id="PF00931">
    <property type="entry name" value="NB-ARC"/>
    <property type="match status" value="1"/>
</dbReference>